<accession>A0ABY0TEZ2</accession>
<dbReference type="Proteomes" id="UP000183471">
    <property type="component" value="Unassembled WGS sequence"/>
</dbReference>
<dbReference type="PROSITE" id="PS00922">
    <property type="entry name" value="TRANSGLYCOSYLASE"/>
    <property type="match status" value="1"/>
</dbReference>
<feature type="domain" description="LysM" evidence="2">
    <location>
        <begin position="393"/>
        <end position="437"/>
    </location>
</feature>
<dbReference type="Pfam" id="PF01464">
    <property type="entry name" value="SLT"/>
    <property type="match status" value="1"/>
</dbReference>
<evidence type="ECO:0000313" key="4">
    <source>
        <dbReference type="Proteomes" id="UP000183471"/>
    </source>
</evidence>
<dbReference type="InterPro" id="IPR000189">
    <property type="entry name" value="Transglyc_AS"/>
</dbReference>
<name>A0ABY0TEZ2_9PROT</name>
<comment type="similarity">
    <text evidence="1">Belongs to the transglycosylase Slt family.</text>
</comment>
<evidence type="ECO:0000313" key="3">
    <source>
        <dbReference type="EMBL" id="SDQ50963.1"/>
    </source>
</evidence>
<comment type="caution">
    <text evidence="3">The sequence shown here is derived from an EMBL/GenBank/DDBJ whole genome shotgun (WGS) entry which is preliminary data.</text>
</comment>
<dbReference type="InterPro" id="IPR023346">
    <property type="entry name" value="Lysozyme-like_dom_sf"/>
</dbReference>
<dbReference type="PANTHER" id="PTHR33734:SF22">
    <property type="entry name" value="MEMBRANE-BOUND LYTIC MUREIN TRANSGLYCOSYLASE D"/>
    <property type="match status" value="1"/>
</dbReference>
<dbReference type="Pfam" id="PF01476">
    <property type="entry name" value="LysM"/>
    <property type="match status" value="2"/>
</dbReference>
<dbReference type="PROSITE" id="PS51782">
    <property type="entry name" value="LYSM"/>
    <property type="match status" value="2"/>
</dbReference>
<dbReference type="SMART" id="SM00257">
    <property type="entry name" value="LysM"/>
    <property type="match status" value="2"/>
</dbReference>
<organism evidence="3 4">
    <name type="scientific">Nitrosospira multiformis</name>
    <dbReference type="NCBI Taxonomy" id="1231"/>
    <lineage>
        <taxon>Bacteria</taxon>
        <taxon>Pseudomonadati</taxon>
        <taxon>Pseudomonadota</taxon>
        <taxon>Betaproteobacteria</taxon>
        <taxon>Nitrosomonadales</taxon>
        <taxon>Nitrosomonadaceae</taxon>
        <taxon>Nitrosospira</taxon>
    </lineage>
</organism>
<dbReference type="Gene3D" id="1.10.530.10">
    <property type="match status" value="1"/>
</dbReference>
<proteinExistence type="inferred from homology"/>
<reference evidence="3 4" key="1">
    <citation type="submission" date="2016-10" db="EMBL/GenBank/DDBJ databases">
        <authorList>
            <person name="Varghese N."/>
            <person name="Submissions S."/>
        </authorList>
    </citation>
    <scope>NUCLEOTIDE SEQUENCE [LARGE SCALE GENOMIC DNA]</scope>
    <source>
        <strain evidence="3 4">Nl1</strain>
    </source>
</reference>
<dbReference type="InterPro" id="IPR008258">
    <property type="entry name" value="Transglycosylase_SLT_dom_1"/>
</dbReference>
<dbReference type="InterPro" id="IPR036779">
    <property type="entry name" value="LysM_dom_sf"/>
</dbReference>
<dbReference type="CDD" id="cd00118">
    <property type="entry name" value="LysM"/>
    <property type="match status" value="2"/>
</dbReference>
<protein>
    <submittedName>
        <fullName evidence="3">Membrane-bound lytic murein transglycosylase D</fullName>
    </submittedName>
</protein>
<dbReference type="PANTHER" id="PTHR33734">
    <property type="entry name" value="LYSM DOMAIN-CONTAINING GPI-ANCHORED PROTEIN 2"/>
    <property type="match status" value="1"/>
</dbReference>
<dbReference type="InterPro" id="IPR018392">
    <property type="entry name" value="LysM"/>
</dbReference>
<dbReference type="EMBL" id="FNKY01000001">
    <property type="protein sequence ID" value="SDQ50963.1"/>
    <property type="molecule type" value="Genomic_DNA"/>
</dbReference>
<keyword evidence="4" id="KW-1185">Reference proteome</keyword>
<dbReference type="CDD" id="cd16894">
    <property type="entry name" value="MltD-like"/>
    <property type="match status" value="1"/>
</dbReference>
<dbReference type="SUPFAM" id="SSF54106">
    <property type="entry name" value="LysM domain"/>
    <property type="match status" value="2"/>
</dbReference>
<evidence type="ECO:0000259" key="2">
    <source>
        <dbReference type="PROSITE" id="PS51782"/>
    </source>
</evidence>
<gene>
    <name evidence="3" type="ORF">SAMN05216402_1128</name>
</gene>
<dbReference type="Gene3D" id="3.10.350.10">
    <property type="entry name" value="LysM domain"/>
    <property type="match status" value="2"/>
</dbReference>
<dbReference type="SUPFAM" id="SSF53955">
    <property type="entry name" value="Lysozyme-like"/>
    <property type="match status" value="1"/>
</dbReference>
<feature type="domain" description="LysM" evidence="2">
    <location>
        <begin position="465"/>
        <end position="509"/>
    </location>
</feature>
<sequence length="531" mass="59827">MKIPRLFCLCVIEKLSSALPIFEISLRYIQSYRSYRMVMPLAGSPQIQQSIAFLVVSLALATANVTAYGANPAERPISQSIPAEAHEKFEDTPIAESKIDVLSEETNESDDSAAVIPAPPGDLWERIRSGFAMAEMDSDEVRNGEDFYVNNPKYVKRIIERSKRYLFHIVEEVERRRMPAEIALLPIIESAFNPKAYSRSHASGIWQFIPSTGKNYGLKQNWWHDDRRDIVAATRAALDYLQNLYSMFGDWELALASYNWGEGAVGRSLMKNRDNGLPMDFRNIKLPPETQSYVPRLIAIKNIISNPAIFGIELESVPNQPYFEEVPATRHMDVKLAANLADISVDEFNALNPAHNRPVINVDGSRILLLPVDKVDIFTENLRNHDKPLVSWQAYQAKKGETAEKISVRYGISVQRLKEINDINGHSRIMPGQTLLVPFNGRADGADISIMNNKPVAPRIFERDFVYTVKKGDALFGIAQRYGVTVAQIKAWNDGTERLLIGQKLVLKHTPFDRTPLRSSEKSALPAKKSM</sequence>
<evidence type="ECO:0000256" key="1">
    <source>
        <dbReference type="ARBA" id="ARBA00007734"/>
    </source>
</evidence>